<dbReference type="Proteomes" id="UP000386466">
    <property type="component" value="Unassembled WGS sequence"/>
</dbReference>
<evidence type="ECO:0000313" key="3">
    <source>
        <dbReference type="Proteomes" id="UP000386466"/>
    </source>
</evidence>
<name>A0A485N2I8_LYNPA</name>
<gene>
    <name evidence="2" type="ORF">LYPA_23C015887</name>
</gene>
<evidence type="ECO:0000313" key="2">
    <source>
        <dbReference type="EMBL" id="VFV26779.1"/>
    </source>
</evidence>
<sequence>MPRPWGTVCFLGIAQVCNFWFSRWNLEGVMNQTDAPRPLNWTIRKLCHAAFLPSVRLLK</sequence>
<keyword evidence="1" id="KW-0732">Signal</keyword>
<dbReference type="EMBL" id="CAAGRJ010009186">
    <property type="protein sequence ID" value="VFV26779.1"/>
    <property type="molecule type" value="Genomic_DNA"/>
</dbReference>
<keyword evidence="2" id="KW-0675">Receptor</keyword>
<proteinExistence type="predicted"/>
<protein>
    <submittedName>
        <fullName evidence="2">Transient receptor potential cation</fullName>
    </submittedName>
</protein>
<evidence type="ECO:0000256" key="1">
    <source>
        <dbReference type="SAM" id="SignalP"/>
    </source>
</evidence>
<feature type="chain" id="PRO_5019827560" evidence="1">
    <location>
        <begin position="19"/>
        <end position="59"/>
    </location>
</feature>
<dbReference type="AlphaFoldDB" id="A0A485N2I8"/>
<reference evidence="2 3" key="1">
    <citation type="submission" date="2019-01" db="EMBL/GenBank/DDBJ databases">
        <authorList>
            <person name="Alioto T."/>
            <person name="Alioto T."/>
        </authorList>
    </citation>
    <scope>NUCLEOTIDE SEQUENCE [LARGE SCALE GENOMIC DNA]</scope>
</reference>
<feature type="signal peptide" evidence="1">
    <location>
        <begin position="1"/>
        <end position="18"/>
    </location>
</feature>
<keyword evidence="3" id="KW-1185">Reference proteome</keyword>
<feature type="non-terminal residue" evidence="2">
    <location>
        <position position="59"/>
    </location>
</feature>
<accession>A0A485N2I8</accession>
<organism evidence="2 3">
    <name type="scientific">Lynx pardinus</name>
    <name type="common">Iberian lynx</name>
    <name type="synonym">Felis pardina</name>
    <dbReference type="NCBI Taxonomy" id="191816"/>
    <lineage>
        <taxon>Eukaryota</taxon>
        <taxon>Metazoa</taxon>
        <taxon>Chordata</taxon>
        <taxon>Craniata</taxon>
        <taxon>Vertebrata</taxon>
        <taxon>Euteleostomi</taxon>
        <taxon>Mammalia</taxon>
        <taxon>Eutheria</taxon>
        <taxon>Laurasiatheria</taxon>
        <taxon>Carnivora</taxon>
        <taxon>Feliformia</taxon>
        <taxon>Felidae</taxon>
        <taxon>Felinae</taxon>
        <taxon>Lynx</taxon>
    </lineage>
</organism>